<feature type="transmembrane region" description="Helical" evidence="1">
    <location>
        <begin position="118"/>
        <end position="136"/>
    </location>
</feature>
<keyword evidence="1" id="KW-0472">Membrane</keyword>
<protein>
    <submittedName>
        <fullName evidence="2">Uncharacterized protein</fullName>
    </submittedName>
</protein>
<gene>
    <name evidence="2" type="ORF">FYL37_09425</name>
</gene>
<comment type="caution">
    <text evidence="2">The sequence shown here is derived from an EMBL/GenBank/DDBJ whole genome shotgun (WGS) entry which is preliminary data.</text>
</comment>
<name>A0A5S4VIW6_9FIRM</name>
<dbReference type="AlphaFoldDB" id="A0A5S4VIW6"/>
<dbReference type="Proteomes" id="UP000324325">
    <property type="component" value="Unassembled WGS sequence"/>
</dbReference>
<organism evidence="2 3">
    <name type="scientific">Agathobacter rectalis</name>
    <dbReference type="NCBI Taxonomy" id="39491"/>
    <lineage>
        <taxon>Bacteria</taxon>
        <taxon>Bacillati</taxon>
        <taxon>Bacillota</taxon>
        <taxon>Clostridia</taxon>
        <taxon>Lachnospirales</taxon>
        <taxon>Lachnospiraceae</taxon>
        <taxon>Agathobacter</taxon>
    </lineage>
</organism>
<sequence length="197" mass="23515">MSIEKSIIKRNVKLLCVIIWLVSVIMYGYISSKYDIEIAGIFDNAINILKDDKEVEVSAIQFVDKLKNIFISRYMHMIIIAITQWIKYFTIILTIFIGNRIDYIISKKKNNKIYIMDLFENLIESFGLLSIYNIVYSFFYNNIGNRETIFINVIFTSIYNIFVLIIYKNKLNKNEKKIMAYILWLMLTIYEISYYIF</sequence>
<dbReference type="RefSeq" id="WP_148885308.1">
    <property type="nucleotide sequence ID" value="NZ_VSTG01000011.1"/>
</dbReference>
<reference evidence="2 3" key="1">
    <citation type="submission" date="2019-08" db="EMBL/GenBank/DDBJ databases">
        <authorList>
            <person name="Duncan S."/>
            <person name="Walker A."/>
        </authorList>
    </citation>
    <scope>NUCLEOTIDE SEQUENCE [LARGE SCALE GENOMIC DNA]</scope>
    <source>
        <strain evidence="2 3">L2-21</strain>
    </source>
</reference>
<dbReference type="EMBL" id="VSTG01000011">
    <property type="protein sequence ID" value="TYL57524.1"/>
    <property type="molecule type" value="Genomic_DNA"/>
</dbReference>
<feature type="transmembrane region" description="Helical" evidence="1">
    <location>
        <begin position="74"/>
        <end position="97"/>
    </location>
</feature>
<feature type="transmembrane region" description="Helical" evidence="1">
    <location>
        <begin position="12"/>
        <end position="30"/>
    </location>
</feature>
<evidence type="ECO:0000256" key="1">
    <source>
        <dbReference type="SAM" id="Phobius"/>
    </source>
</evidence>
<evidence type="ECO:0000313" key="3">
    <source>
        <dbReference type="Proteomes" id="UP000324325"/>
    </source>
</evidence>
<feature type="transmembrane region" description="Helical" evidence="1">
    <location>
        <begin position="178"/>
        <end position="196"/>
    </location>
</feature>
<evidence type="ECO:0000313" key="2">
    <source>
        <dbReference type="EMBL" id="TYL57524.1"/>
    </source>
</evidence>
<accession>A0A5S4VIW6</accession>
<keyword evidence="1" id="KW-1133">Transmembrane helix</keyword>
<feature type="transmembrane region" description="Helical" evidence="1">
    <location>
        <begin position="148"/>
        <end position="166"/>
    </location>
</feature>
<keyword evidence="1" id="KW-0812">Transmembrane</keyword>
<proteinExistence type="predicted"/>
<reference evidence="2 3" key="2">
    <citation type="submission" date="2019-09" db="EMBL/GenBank/DDBJ databases">
        <title>Strain-level analysis of Eubacterium rectale using genomes from metagenomes.</title>
        <authorList>
            <person name="Karcher N."/>
            <person name="Segata N."/>
        </authorList>
    </citation>
    <scope>NUCLEOTIDE SEQUENCE [LARGE SCALE GENOMIC DNA]</scope>
    <source>
        <strain evidence="2 3">L2-21</strain>
    </source>
</reference>